<dbReference type="RefSeq" id="WP_294895352.1">
    <property type="nucleotide sequence ID" value="NZ_DLUI01000084.1"/>
</dbReference>
<dbReference type="Proteomes" id="UP000228859">
    <property type="component" value="Unassembled WGS sequence"/>
</dbReference>
<evidence type="ECO:0000313" key="1">
    <source>
        <dbReference type="EMBL" id="DAB38429.1"/>
    </source>
</evidence>
<comment type="caution">
    <text evidence="1">The sequence shown here is derived from an EMBL/GenBank/DDBJ whole genome shotgun (WGS) entry which is preliminary data.</text>
</comment>
<sequence>MGESKTENAKRLRYIRLLSRFINGILSFLAKSDSPTKEQFDQKVDMNFRFLEKNEAVKLYKDEYLVLEALGQKILDFRASDEEIETIKEELFYAQNQLEKRVNASRYKKSKHDNHATDGW</sequence>
<dbReference type="EMBL" id="DLUI01000084">
    <property type="protein sequence ID" value="DAB38429.1"/>
    <property type="molecule type" value="Genomic_DNA"/>
</dbReference>
<organism evidence="1 2">
    <name type="scientific">Sulfuricurvum kujiense</name>
    <dbReference type="NCBI Taxonomy" id="148813"/>
    <lineage>
        <taxon>Bacteria</taxon>
        <taxon>Pseudomonadati</taxon>
        <taxon>Campylobacterota</taxon>
        <taxon>Epsilonproteobacteria</taxon>
        <taxon>Campylobacterales</taxon>
        <taxon>Sulfurimonadaceae</taxon>
        <taxon>Sulfuricurvum</taxon>
    </lineage>
</organism>
<dbReference type="AlphaFoldDB" id="A0A2D3WMQ5"/>
<name>A0A2D3WMQ5_9BACT</name>
<gene>
    <name evidence="1" type="ORF">CFH83_06020</name>
</gene>
<protein>
    <submittedName>
        <fullName evidence="1">Uncharacterized protein</fullName>
    </submittedName>
</protein>
<evidence type="ECO:0000313" key="2">
    <source>
        <dbReference type="Proteomes" id="UP000228859"/>
    </source>
</evidence>
<reference evidence="1 2" key="1">
    <citation type="journal article" date="2017" name="Front. Microbiol.">
        <title>Comparative Genomic Analysis of the Class Epsilonproteobacteria and Proposed Reclassification to Epsilonbacteraeota (phyl. nov.).</title>
        <authorList>
            <person name="Waite D.W."/>
            <person name="Vanwonterghem I."/>
            <person name="Rinke C."/>
            <person name="Parks D.H."/>
            <person name="Zhang Y."/>
            <person name="Takai K."/>
            <person name="Sievert S.M."/>
            <person name="Simon J."/>
            <person name="Campbell B.J."/>
            <person name="Hanson T.E."/>
            <person name="Woyke T."/>
            <person name="Klotz M.G."/>
            <person name="Hugenholtz P."/>
        </authorList>
    </citation>
    <scope>NUCLEOTIDE SEQUENCE [LARGE SCALE GENOMIC DNA]</scope>
    <source>
        <strain evidence="1">UBA12443</strain>
    </source>
</reference>
<accession>A0A2D3WMQ5</accession>
<proteinExistence type="predicted"/>